<comment type="similarity">
    <text evidence="1">Belongs to the paxM FAD-dependent monooxygenase family.</text>
</comment>
<evidence type="ECO:0000256" key="1">
    <source>
        <dbReference type="ARBA" id="ARBA00007992"/>
    </source>
</evidence>
<comment type="caution">
    <text evidence="7">The sequence shown here is derived from an EMBL/GenBank/DDBJ whole genome shotgun (WGS) entry which is preliminary data.</text>
</comment>
<proteinExistence type="inferred from homology"/>
<keyword evidence="2" id="KW-0285">Flavoprotein</keyword>
<keyword evidence="3" id="KW-0274">FAD</keyword>
<dbReference type="EMBL" id="JADGKB010000230">
    <property type="protein sequence ID" value="KAJ3250711.1"/>
    <property type="molecule type" value="Genomic_DNA"/>
</dbReference>
<feature type="domain" description="FAD-binding" evidence="6">
    <location>
        <begin position="2"/>
        <end position="341"/>
    </location>
</feature>
<reference evidence="7" key="1">
    <citation type="submission" date="2020-05" db="EMBL/GenBank/DDBJ databases">
        <title>Phylogenomic resolution of chytrid fungi.</title>
        <authorList>
            <person name="Stajich J.E."/>
            <person name="Amses K."/>
            <person name="Simmons R."/>
            <person name="Seto K."/>
            <person name="Myers J."/>
            <person name="Bonds A."/>
            <person name="Quandt C.A."/>
            <person name="Barry K."/>
            <person name="Liu P."/>
            <person name="Grigoriev I."/>
            <person name="Longcore J.E."/>
            <person name="James T.Y."/>
        </authorList>
    </citation>
    <scope>NUCLEOTIDE SEQUENCE</scope>
    <source>
        <strain evidence="7">PLAUS21</strain>
    </source>
</reference>
<dbReference type="GO" id="GO:0071949">
    <property type="term" value="F:FAD binding"/>
    <property type="evidence" value="ECO:0007669"/>
    <property type="project" value="InterPro"/>
</dbReference>
<dbReference type="PANTHER" id="PTHR13789:SF309">
    <property type="entry name" value="PUTATIVE (AFU_ORTHOLOGUE AFUA_6G14510)-RELATED"/>
    <property type="match status" value="1"/>
</dbReference>
<accession>A0AAD5XZT2</accession>
<dbReference type="Proteomes" id="UP001210925">
    <property type="component" value="Unassembled WGS sequence"/>
</dbReference>
<evidence type="ECO:0000259" key="6">
    <source>
        <dbReference type="Pfam" id="PF01494"/>
    </source>
</evidence>
<keyword evidence="8" id="KW-1185">Reference proteome</keyword>
<dbReference type="Pfam" id="PF01494">
    <property type="entry name" value="FAD_binding_3"/>
    <property type="match status" value="1"/>
</dbReference>
<keyword evidence="4" id="KW-0560">Oxidoreductase</keyword>
<protein>
    <recommendedName>
        <fullName evidence="6">FAD-binding domain-containing protein</fullName>
    </recommendedName>
</protein>
<evidence type="ECO:0000256" key="2">
    <source>
        <dbReference type="ARBA" id="ARBA00022630"/>
    </source>
</evidence>
<dbReference type="Gene3D" id="3.50.50.60">
    <property type="entry name" value="FAD/NAD(P)-binding domain"/>
    <property type="match status" value="1"/>
</dbReference>
<dbReference type="GO" id="GO:0004497">
    <property type="term" value="F:monooxygenase activity"/>
    <property type="evidence" value="ECO:0007669"/>
    <property type="project" value="UniProtKB-KW"/>
</dbReference>
<sequence>MTNIIISGAGVAGLVFALALKNMGINVEVYEQAPEFIDNVGGAIGLYPNGLRYEWANCSVIRDISPDLLKKIRSEGRPYVYRRWMRHDGKEVAVGQEKYLRQFASEKEEQELASMGIRRWRLQNALCDATAKAGIPIHFGKRVDAISILNDGKVECSISDGSKLIADLAFGCDGVKSAMRSSLFGSESEPMYTGITCLMGSAPIAKSSPISGICFPASATSKCHACFYPANEDEIIFQIFFPTEEKPETWKALSAEEGKKECQELAKLLKSEGWHKMFTDPLESANSVLRVGLRAREPIPVWHANKTNPRVFLLGDAAHPPVPYIGQGAMMAIEDAGILSHLIKKFCKPTVDAPFDFSKLKQVATLYEELRIPRTTMMLASSKALGEMQLARSTKTNIFEVWMKEMGIWLDVKRYGTLPIMFQGAGYDYDVEVEKKIKSKL</sequence>
<keyword evidence="5" id="KW-0503">Monooxygenase</keyword>
<dbReference type="InterPro" id="IPR036188">
    <property type="entry name" value="FAD/NAD-bd_sf"/>
</dbReference>
<name>A0AAD5XZT2_9FUNG</name>
<dbReference type="InterPro" id="IPR002938">
    <property type="entry name" value="FAD-bd"/>
</dbReference>
<dbReference type="PANTHER" id="PTHR13789">
    <property type="entry name" value="MONOOXYGENASE"/>
    <property type="match status" value="1"/>
</dbReference>
<evidence type="ECO:0000313" key="8">
    <source>
        <dbReference type="Proteomes" id="UP001210925"/>
    </source>
</evidence>
<dbReference type="SUPFAM" id="SSF51905">
    <property type="entry name" value="FAD/NAD(P)-binding domain"/>
    <property type="match status" value="1"/>
</dbReference>
<dbReference type="AlphaFoldDB" id="A0AAD5XZT2"/>
<organism evidence="7 8">
    <name type="scientific">Boothiomyces macroporosus</name>
    <dbReference type="NCBI Taxonomy" id="261099"/>
    <lineage>
        <taxon>Eukaryota</taxon>
        <taxon>Fungi</taxon>
        <taxon>Fungi incertae sedis</taxon>
        <taxon>Chytridiomycota</taxon>
        <taxon>Chytridiomycota incertae sedis</taxon>
        <taxon>Chytridiomycetes</taxon>
        <taxon>Rhizophydiales</taxon>
        <taxon>Terramycetaceae</taxon>
        <taxon>Boothiomyces</taxon>
    </lineage>
</organism>
<evidence type="ECO:0000256" key="3">
    <source>
        <dbReference type="ARBA" id="ARBA00022827"/>
    </source>
</evidence>
<gene>
    <name evidence="7" type="ORF">HK103_003265</name>
</gene>
<evidence type="ECO:0000256" key="5">
    <source>
        <dbReference type="ARBA" id="ARBA00023033"/>
    </source>
</evidence>
<dbReference type="InterPro" id="IPR050493">
    <property type="entry name" value="FAD-dep_Monooxygenase_BioMet"/>
</dbReference>
<dbReference type="PRINTS" id="PR00420">
    <property type="entry name" value="RNGMNOXGNASE"/>
</dbReference>
<evidence type="ECO:0000313" key="7">
    <source>
        <dbReference type="EMBL" id="KAJ3250711.1"/>
    </source>
</evidence>
<evidence type="ECO:0000256" key="4">
    <source>
        <dbReference type="ARBA" id="ARBA00023002"/>
    </source>
</evidence>